<keyword evidence="8 10" id="KW-0067">ATP-binding</keyword>
<dbReference type="Proteomes" id="UP000640052">
    <property type="component" value="Unassembled WGS sequence"/>
</dbReference>
<dbReference type="EC" id="2.7.4.9" evidence="2 10"/>
<dbReference type="RefSeq" id="WP_204041085.1">
    <property type="nucleotide sequence ID" value="NZ_BOOA01000017.1"/>
</dbReference>
<evidence type="ECO:0000259" key="11">
    <source>
        <dbReference type="Pfam" id="PF02223"/>
    </source>
</evidence>
<dbReference type="GO" id="GO:0006227">
    <property type="term" value="P:dUDP biosynthetic process"/>
    <property type="evidence" value="ECO:0007669"/>
    <property type="project" value="TreeGrafter"/>
</dbReference>
<dbReference type="InterPro" id="IPR027417">
    <property type="entry name" value="P-loop_NTPase"/>
</dbReference>
<evidence type="ECO:0000256" key="2">
    <source>
        <dbReference type="ARBA" id="ARBA00012980"/>
    </source>
</evidence>
<dbReference type="AlphaFoldDB" id="A0A919UNC3"/>
<keyword evidence="6 10" id="KW-0547">Nucleotide-binding</keyword>
<evidence type="ECO:0000313" key="13">
    <source>
        <dbReference type="Proteomes" id="UP000640052"/>
    </source>
</evidence>
<keyword evidence="7 10" id="KW-0418">Kinase</keyword>
<comment type="catalytic activity">
    <reaction evidence="9 10">
        <text>dTMP + ATP = dTDP + ADP</text>
        <dbReference type="Rhea" id="RHEA:13517"/>
        <dbReference type="ChEBI" id="CHEBI:30616"/>
        <dbReference type="ChEBI" id="CHEBI:58369"/>
        <dbReference type="ChEBI" id="CHEBI:63528"/>
        <dbReference type="ChEBI" id="CHEBI:456216"/>
        <dbReference type="EC" id="2.7.4.9"/>
    </reaction>
</comment>
<dbReference type="PANTHER" id="PTHR10344">
    <property type="entry name" value="THYMIDYLATE KINASE"/>
    <property type="match status" value="1"/>
</dbReference>
<evidence type="ECO:0000256" key="6">
    <source>
        <dbReference type="ARBA" id="ARBA00022741"/>
    </source>
</evidence>
<name>A0A919UNC3_9ACTN</name>
<organism evidence="12 13">
    <name type="scientific">Acrocarpospora phusangensis</name>
    <dbReference type="NCBI Taxonomy" id="1070424"/>
    <lineage>
        <taxon>Bacteria</taxon>
        <taxon>Bacillati</taxon>
        <taxon>Actinomycetota</taxon>
        <taxon>Actinomycetes</taxon>
        <taxon>Streptosporangiales</taxon>
        <taxon>Streptosporangiaceae</taxon>
        <taxon>Acrocarpospora</taxon>
    </lineage>
</organism>
<keyword evidence="5 10" id="KW-0545">Nucleotide biosynthesis</keyword>
<accession>A0A919UNC3</accession>
<dbReference type="HAMAP" id="MF_00165">
    <property type="entry name" value="Thymidylate_kinase"/>
    <property type="match status" value="1"/>
</dbReference>
<dbReference type="GO" id="GO:0005829">
    <property type="term" value="C:cytosol"/>
    <property type="evidence" value="ECO:0007669"/>
    <property type="project" value="TreeGrafter"/>
</dbReference>
<reference evidence="12" key="1">
    <citation type="submission" date="2021-01" db="EMBL/GenBank/DDBJ databases">
        <title>Whole genome shotgun sequence of Acrocarpospora phusangensis NBRC 108782.</title>
        <authorList>
            <person name="Komaki H."/>
            <person name="Tamura T."/>
        </authorList>
    </citation>
    <scope>NUCLEOTIDE SEQUENCE</scope>
    <source>
        <strain evidence="12">NBRC 108782</strain>
    </source>
</reference>
<gene>
    <name evidence="10" type="primary">tmk</name>
    <name evidence="12" type="ORF">Aph01nite_26270</name>
</gene>
<dbReference type="NCBIfam" id="TIGR00041">
    <property type="entry name" value="DTMP_kinase"/>
    <property type="match status" value="1"/>
</dbReference>
<evidence type="ECO:0000256" key="1">
    <source>
        <dbReference type="ARBA" id="ARBA00009776"/>
    </source>
</evidence>
<evidence type="ECO:0000256" key="3">
    <source>
        <dbReference type="ARBA" id="ARBA00017144"/>
    </source>
</evidence>
<dbReference type="InterPro" id="IPR039430">
    <property type="entry name" value="Thymidylate_kin-like_dom"/>
</dbReference>
<keyword evidence="13" id="KW-1185">Reference proteome</keyword>
<protein>
    <recommendedName>
        <fullName evidence="3 10">Thymidylate kinase</fullName>
        <ecNumber evidence="2 10">2.7.4.9</ecNumber>
    </recommendedName>
    <alternativeName>
        <fullName evidence="10">dTMP kinase</fullName>
    </alternativeName>
</protein>
<comment type="similarity">
    <text evidence="1 10">Belongs to the thymidylate kinase family.</text>
</comment>
<dbReference type="GO" id="GO:0006233">
    <property type="term" value="P:dTDP biosynthetic process"/>
    <property type="evidence" value="ECO:0007669"/>
    <property type="project" value="InterPro"/>
</dbReference>
<dbReference type="Gene3D" id="3.40.50.300">
    <property type="entry name" value="P-loop containing nucleotide triphosphate hydrolases"/>
    <property type="match status" value="1"/>
</dbReference>
<evidence type="ECO:0000256" key="10">
    <source>
        <dbReference type="HAMAP-Rule" id="MF_00165"/>
    </source>
</evidence>
<feature type="domain" description="Thymidylate kinase-like" evidence="11">
    <location>
        <begin position="11"/>
        <end position="145"/>
    </location>
</feature>
<proteinExistence type="inferred from homology"/>
<comment type="function">
    <text evidence="10">Phosphorylation of dTMP to form dTDP in both de novo and salvage pathways of dTTP synthesis.</text>
</comment>
<dbReference type="GO" id="GO:0005524">
    <property type="term" value="F:ATP binding"/>
    <property type="evidence" value="ECO:0007669"/>
    <property type="project" value="UniProtKB-UniRule"/>
</dbReference>
<evidence type="ECO:0000256" key="7">
    <source>
        <dbReference type="ARBA" id="ARBA00022777"/>
    </source>
</evidence>
<evidence type="ECO:0000313" key="12">
    <source>
        <dbReference type="EMBL" id="GIH24317.1"/>
    </source>
</evidence>
<dbReference type="GO" id="GO:0004798">
    <property type="term" value="F:dTMP kinase activity"/>
    <property type="evidence" value="ECO:0007669"/>
    <property type="project" value="UniProtKB-UniRule"/>
</dbReference>
<sequence length="198" mass="21996">MDGIRGLFIVVEGPNGVGKSTAVLGLAARLRERGLAVHTTTEPTDSPLGRLVREGEDRWSGRAFALAVAADRTLHLDQEIRPALAAGQIVISDRYAQSSLALQQLDGIPLGELWHYNAHVPAPTLSCYLRDHPAVLERRLRERPRLSRLERLGSPARELALYDDVHRFLEPRGWPQALIDCHDRDPDAVVTQILRELG</sequence>
<evidence type="ECO:0000256" key="4">
    <source>
        <dbReference type="ARBA" id="ARBA00022679"/>
    </source>
</evidence>
<dbReference type="GO" id="GO:0006235">
    <property type="term" value="P:dTTP biosynthetic process"/>
    <property type="evidence" value="ECO:0007669"/>
    <property type="project" value="UniProtKB-UniRule"/>
</dbReference>
<comment type="caution">
    <text evidence="12">The sequence shown here is derived from an EMBL/GenBank/DDBJ whole genome shotgun (WGS) entry which is preliminary data.</text>
</comment>
<evidence type="ECO:0000256" key="5">
    <source>
        <dbReference type="ARBA" id="ARBA00022727"/>
    </source>
</evidence>
<dbReference type="SUPFAM" id="SSF52540">
    <property type="entry name" value="P-loop containing nucleoside triphosphate hydrolases"/>
    <property type="match status" value="1"/>
</dbReference>
<evidence type="ECO:0000256" key="8">
    <source>
        <dbReference type="ARBA" id="ARBA00022840"/>
    </source>
</evidence>
<dbReference type="Pfam" id="PF02223">
    <property type="entry name" value="Thymidylate_kin"/>
    <property type="match status" value="1"/>
</dbReference>
<dbReference type="PANTHER" id="PTHR10344:SF4">
    <property type="entry name" value="UMP-CMP KINASE 2, MITOCHONDRIAL"/>
    <property type="match status" value="1"/>
</dbReference>
<evidence type="ECO:0000256" key="9">
    <source>
        <dbReference type="ARBA" id="ARBA00048743"/>
    </source>
</evidence>
<dbReference type="InterPro" id="IPR018094">
    <property type="entry name" value="Thymidylate_kinase"/>
</dbReference>
<dbReference type="EMBL" id="BOOA01000017">
    <property type="protein sequence ID" value="GIH24317.1"/>
    <property type="molecule type" value="Genomic_DNA"/>
</dbReference>
<dbReference type="CDD" id="cd01672">
    <property type="entry name" value="TMPK"/>
    <property type="match status" value="1"/>
</dbReference>
<comment type="caution">
    <text evidence="10">Lacks conserved residue(s) required for the propagation of feature annotation.</text>
</comment>
<keyword evidence="4 10" id="KW-0808">Transferase</keyword>